<dbReference type="EMBL" id="CAJOBI010213544">
    <property type="protein sequence ID" value="CAF5024050.1"/>
    <property type="molecule type" value="Genomic_DNA"/>
</dbReference>
<reference evidence="1" key="1">
    <citation type="submission" date="2021-02" db="EMBL/GenBank/DDBJ databases">
        <authorList>
            <person name="Nowell W R."/>
        </authorList>
    </citation>
    <scope>NUCLEOTIDE SEQUENCE</scope>
</reference>
<dbReference type="AlphaFoldDB" id="A0A8S3E1J2"/>
<evidence type="ECO:0000313" key="1">
    <source>
        <dbReference type="EMBL" id="CAF5024050.1"/>
    </source>
</evidence>
<feature type="non-terminal residue" evidence="1">
    <location>
        <position position="27"/>
    </location>
</feature>
<accession>A0A8S3E1J2</accession>
<organism evidence="1 2">
    <name type="scientific">Rotaria magnacalcarata</name>
    <dbReference type="NCBI Taxonomy" id="392030"/>
    <lineage>
        <taxon>Eukaryota</taxon>
        <taxon>Metazoa</taxon>
        <taxon>Spiralia</taxon>
        <taxon>Gnathifera</taxon>
        <taxon>Rotifera</taxon>
        <taxon>Eurotatoria</taxon>
        <taxon>Bdelloidea</taxon>
        <taxon>Philodinida</taxon>
        <taxon>Philodinidae</taxon>
        <taxon>Rotaria</taxon>
    </lineage>
</organism>
<gene>
    <name evidence="1" type="ORF">SMN809_LOCUS57780</name>
</gene>
<name>A0A8S3E1J2_9BILA</name>
<sequence>MAAKLAVSCSSSSRRRCGLPEGITMLQ</sequence>
<evidence type="ECO:0000313" key="2">
    <source>
        <dbReference type="Proteomes" id="UP000676336"/>
    </source>
</evidence>
<proteinExistence type="predicted"/>
<protein>
    <submittedName>
        <fullName evidence="1">Uncharacterized protein</fullName>
    </submittedName>
</protein>
<comment type="caution">
    <text evidence="1">The sequence shown here is derived from an EMBL/GenBank/DDBJ whole genome shotgun (WGS) entry which is preliminary data.</text>
</comment>
<dbReference type="Proteomes" id="UP000676336">
    <property type="component" value="Unassembled WGS sequence"/>
</dbReference>